<dbReference type="RefSeq" id="WP_158364988.1">
    <property type="nucleotide sequence ID" value="NZ_CP034900.1"/>
</dbReference>
<feature type="transmembrane region" description="Helical" evidence="7">
    <location>
        <begin position="186"/>
        <end position="211"/>
    </location>
</feature>
<evidence type="ECO:0000313" key="8">
    <source>
        <dbReference type="EMBL" id="QCI16255.1"/>
    </source>
</evidence>
<sequence length="247" mass="28999">MMITLKELRYDTQCFFYKQISTIFFLSIFITCINVLIDMLIKPEMHIISIIEKSNFISTNRLLESINNMNFDEKKQLLKYSILKTIALLMNKTFFLSSLITLISSLSKNKKESIISLIYSCFFSLPSLFILNFMITFIAQLGYLLLFILGIFLTIILSLSPIIFHFKKHSLIDSIRLSMYISCKNIRIIAPGVLFWIFGKLMLTVLFSNIYIVNKNIIFFILNININILYAILIIFLFRFYMLLIRC</sequence>
<feature type="transmembrane region" description="Helical" evidence="7">
    <location>
        <begin position="217"/>
        <end position="241"/>
    </location>
</feature>
<protein>
    <recommendedName>
        <fullName evidence="7">UPF0259 membrane protein D9V59_01380</fullName>
    </recommendedName>
</protein>
<feature type="transmembrane region" description="Helical" evidence="7">
    <location>
        <begin position="82"/>
        <end position="102"/>
    </location>
</feature>
<dbReference type="OrthoDB" id="6554514at2"/>
<evidence type="ECO:0000256" key="4">
    <source>
        <dbReference type="ARBA" id="ARBA00022692"/>
    </source>
</evidence>
<name>A0A4D6XTS3_9GAMM</name>
<keyword evidence="6 7" id="KW-0472">Membrane</keyword>
<comment type="subcellular location">
    <subcellularLocation>
        <location evidence="1">Cell inner membrane</location>
        <topology evidence="1">Multi-pass membrane protein</topology>
    </subcellularLocation>
    <subcellularLocation>
        <location evidence="7">Cell membrane</location>
        <topology evidence="7">Multi-pass membrane protein</topology>
    </subcellularLocation>
</comment>
<feature type="transmembrane region" description="Helical" evidence="7">
    <location>
        <begin position="114"/>
        <end position="135"/>
    </location>
</feature>
<evidence type="ECO:0000313" key="9">
    <source>
        <dbReference type="Proteomes" id="UP000298654"/>
    </source>
</evidence>
<reference evidence="8 9" key="1">
    <citation type="submission" date="2018-12" db="EMBL/GenBank/DDBJ databases">
        <authorList>
            <person name="Chong R.A."/>
        </authorList>
    </citation>
    <scope>NUCLEOTIDE SEQUENCE [LARGE SCALE GENOMIC DNA]</scope>
    <source>
        <strain evidence="8 9">Aar</strain>
    </source>
</reference>
<proteinExistence type="inferred from homology"/>
<keyword evidence="5 7" id="KW-1133">Transmembrane helix</keyword>
<reference evidence="8 9" key="2">
    <citation type="submission" date="2019-05" db="EMBL/GenBank/DDBJ databases">
        <title>Genome evolution of the obligate endosymbiont Buchnera aphidicola.</title>
        <authorList>
            <person name="Moran N.A."/>
        </authorList>
    </citation>
    <scope>NUCLEOTIDE SEQUENCE [LARGE SCALE GENOMIC DNA]</scope>
    <source>
        <strain evidence="8 9">Aar</strain>
    </source>
</reference>
<evidence type="ECO:0000256" key="7">
    <source>
        <dbReference type="HAMAP-Rule" id="MF_01067"/>
    </source>
</evidence>
<dbReference type="GO" id="GO:0005886">
    <property type="term" value="C:plasma membrane"/>
    <property type="evidence" value="ECO:0007669"/>
    <property type="project" value="UniProtKB-SubCell"/>
</dbReference>
<evidence type="ECO:0000256" key="6">
    <source>
        <dbReference type="ARBA" id="ARBA00023136"/>
    </source>
</evidence>
<comment type="similarity">
    <text evidence="2 7">Belongs to the UPF0259 family.</text>
</comment>
<accession>A0A4D6XTS3</accession>
<dbReference type="AlphaFoldDB" id="A0A4D6XTS3"/>
<dbReference type="HAMAP" id="MF_01067">
    <property type="entry name" value="UPF0259"/>
    <property type="match status" value="1"/>
</dbReference>
<evidence type="ECO:0000256" key="5">
    <source>
        <dbReference type="ARBA" id="ARBA00022989"/>
    </source>
</evidence>
<keyword evidence="3 7" id="KW-1003">Cell membrane</keyword>
<evidence type="ECO:0000256" key="2">
    <source>
        <dbReference type="ARBA" id="ARBA00005633"/>
    </source>
</evidence>
<feature type="transmembrane region" description="Helical" evidence="7">
    <location>
        <begin position="20"/>
        <end position="37"/>
    </location>
</feature>
<evidence type="ECO:0000256" key="1">
    <source>
        <dbReference type="ARBA" id="ARBA00004429"/>
    </source>
</evidence>
<dbReference type="EMBL" id="CP034900">
    <property type="protein sequence ID" value="QCI16255.1"/>
    <property type="molecule type" value="Genomic_DNA"/>
</dbReference>
<organism evidence="8 9">
    <name type="scientific">Buchnera aphidicola</name>
    <name type="common">Artemisaphis artemisicola</name>
    <dbReference type="NCBI Taxonomy" id="1241836"/>
    <lineage>
        <taxon>Bacteria</taxon>
        <taxon>Pseudomonadati</taxon>
        <taxon>Pseudomonadota</taxon>
        <taxon>Gammaproteobacteria</taxon>
        <taxon>Enterobacterales</taxon>
        <taxon>Erwiniaceae</taxon>
        <taxon>Buchnera</taxon>
    </lineage>
</organism>
<dbReference type="Proteomes" id="UP000298654">
    <property type="component" value="Chromosome"/>
</dbReference>
<gene>
    <name evidence="8" type="ORF">D9V59_01380</name>
</gene>
<keyword evidence="4 7" id="KW-0812">Transmembrane</keyword>
<feature type="transmembrane region" description="Helical" evidence="7">
    <location>
        <begin position="141"/>
        <end position="166"/>
    </location>
</feature>
<dbReference type="InterPro" id="IPR009627">
    <property type="entry name" value="UPF0259"/>
</dbReference>
<evidence type="ECO:0000256" key="3">
    <source>
        <dbReference type="ARBA" id="ARBA00022475"/>
    </source>
</evidence>
<dbReference type="Pfam" id="PF06790">
    <property type="entry name" value="UPF0259"/>
    <property type="match status" value="1"/>
</dbReference>